<evidence type="ECO:0000313" key="1">
    <source>
        <dbReference type="EMBL" id="GGD30658.1"/>
    </source>
</evidence>
<reference evidence="1" key="1">
    <citation type="journal article" date="2014" name="Int. J. Syst. Evol. Microbiol.">
        <title>Complete genome sequence of Corynebacterium casei LMG S-19264T (=DSM 44701T), isolated from a smear-ripened cheese.</title>
        <authorList>
            <consortium name="US DOE Joint Genome Institute (JGI-PGF)"/>
            <person name="Walter F."/>
            <person name="Albersmeier A."/>
            <person name="Kalinowski J."/>
            <person name="Ruckert C."/>
        </authorList>
    </citation>
    <scope>NUCLEOTIDE SEQUENCE</scope>
    <source>
        <strain evidence="1">CGMCC 1.15493</strain>
    </source>
</reference>
<accession>A0A916Y4A2</accession>
<gene>
    <name evidence="1" type="ORF">GCM10011335_37150</name>
</gene>
<name>A0A916Y4A2_9HYPH</name>
<dbReference type="AlphaFoldDB" id="A0A916Y4A2"/>
<dbReference type="Proteomes" id="UP000613160">
    <property type="component" value="Unassembled WGS sequence"/>
</dbReference>
<dbReference type="GO" id="GO:0016788">
    <property type="term" value="F:hydrolase activity, acting on ester bonds"/>
    <property type="evidence" value="ECO:0007669"/>
    <property type="project" value="UniProtKB-ARBA"/>
</dbReference>
<organism evidence="1 2">
    <name type="scientific">Aureimonas glaciei</name>
    <dbReference type="NCBI Taxonomy" id="1776957"/>
    <lineage>
        <taxon>Bacteria</taxon>
        <taxon>Pseudomonadati</taxon>
        <taxon>Pseudomonadota</taxon>
        <taxon>Alphaproteobacteria</taxon>
        <taxon>Hyphomicrobiales</taxon>
        <taxon>Aurantimonadaceae</taxon>
        <taxon>Aureimonas</taxon>
    </lineage>
</organism>
<comment type="caution">
    <text evidence="1">The sequence shown here is derived from an EMBL/GenBank/DDBJ whole genome shotgun (WGS) entry which is preliminary data.</text>
</comment>
<dbReference type="Gene3D" id="3.40.50.1110">
    <property type="entry name" value="SGNH hydrolase"/>
    <property type="match status" value="1"/>
</dbReference>
<protein>
    <submittedName>
        <fullName evidence="1">Uncharacterized protein</fullName>
    </submittedName>
</protein>
<dbReference type="SUPFAM" id="SSF52266">
    <property type="entry name" value="SGNH hydrolase"/>
    <property type="match status" value="1"/>
</dbReference>
<dbReference type="InterPro" id="IPR036514">
    <property type="entry name" value="SGNH_hydro_sf"/>
</dbReference>
<reference evidence="1" key="2">
    <citation type="submission" date="2020-09" db="EMBL/GenBank/DDBJ databases">
        <authorList>
            <person name="Sun Q."/>
            <person name="Zhou Y."/>
        </authorList>
    </citation>
    <scope>NUCLEOTIDE SEQUENCE</scope>
    <source>
        <strain evidence="1">CGMCC 1.15493</strain>
    </source>
</reference>
<dbReference type="EMBL" id="BMJJ01000009">
    <property type="protein sequence ID" value="GGD30658.1"/>
    <property type="molecule type" value="Genomic_DNA"/>
</dbReference>
<keyword evidence="2" id="KW-1185">Reference proteome</keyword>
<dbReference type="RefSeq" id="WP_188853508.1">
    <property type="nucleotide sequence ID" value="NZ_BMJJ01000009.1"/>
</dbReference>
<proteinExistence type="predicted"/>
<evidence type="ECO:0000313" key="2">
    <source>
        <dbReference type="Proteomes" id="UP000613160"/>
    </source>
</evidence>
<sequence>MANELRNLARNIYGVDNPGAAVRPDKRRITDELMGSVDSAFVAVDERIDTEVAALESSIEGAALGLIQQGTWPQLQAIDGGTTGRPGQVTIGGGTHVESSSGLTVQDKGAYYWIVGYGWYRHGDIIDAVSLKASATEAVSTDQRLAVNLGEGAIEAVATRTILNVSPAETTGFSGWGIFDQPTASTWADGFAIYSDDVRDVDHFDVLVVERPGGDNSSAVPGAGANDVIIAGLDPVTTVRNTMATGAAASRLEKELSKIDVHFSRRMNMTAGVKYAFMIRARSAGNGYVQIGRGVSNVTGLPAWAVGFAYNSAGALLALGGVIAAAGYVYRRQPKAVFPKSRPQYTGLPSWGGLTLDLSDVMRRDAGGTRPVFSADGLLSFDAASTGAASQTGFPLVPYSVQTGLPHSNVTVTSVVRESNGAVLTPNIDYRWSPSGGIYGMVVDGPTFNVTVNYTWKNERYDLVVEIPEISAAAVIKGTQRAHTAHEDPYRPVAINQQRPLYIVRVIGDAIADVIPVSDWVGLSSVYNDENVQWWRDYNRRIMARFRGKLMRGEPIIIAVYGDSTTQWGGGAYVDPDSFEPNRSNAFGATDVAVNSGGPFYDQTSEADFNALIAASAGTVTMNGAVRRKLAPHWYVVRELERSWGYSFVADVNPVGRQVTLLNFGIGGTTTATTAGNMGDPARLAVLIDPGDYGFNKPDLVLFHPGMNGTPNNNYMVEVKNILAALRAQDIDVFVAGHYRTNYESTGATSRFTDEGWMEIHSQTRDAAIAVGTVGYAPVDHYFGPGGHGFLGMPVNALCRANYYNHPGPREARLMGEVIAQFFTP</sequence>